<protein>
    <submittedName>
        <fullName evidence="1">Uncharacterized protein</fullName>
    </submittedName>
</protein>
<dbReference type="Proteomes" id="UP001164746">
    <property type="component" value="Chromosome 12"/>
</dbReference>
<gene>
    <name evidence="1" type="ORF">MAR_015061</name>
</gene>
<sequence length="78" mass="9034">MRIGAHELNDNVQVSYEFCVRNLWTGIIFTQFETIVVPDNTRVDFMRHLFDIRSANETIGPVKDFVPTQMTGDIERST</sequence>
<organism evidence="1 2">
    <name type="scientific">Mya arenaria</name>
    <name type="common">Soft-shell clam</name>
    <dbReference type="NCBI Taxonomy" id="6604"/>
    <lineage>
        <taxon>Eukaryota</taxon>
        <taxon>Metazoa</taxon>
        <taxon>Spiralia</taxon>
        <taxon>Lophotrochozoa</taxon>
        <taxon>Mollusca</taxon>
        <taxon>Bivalvia</taxon>
        <taxon>Autobranchia</taxon>
        <taxon>Heteroconchia</taxon>
        <taxon>Euheterodonta</taxon>
        <taxon>Imparidentia</taxon>
        <taxon>Neoheterodontei</taxon>
        <taxon>Myida</taxon>
        <taxon>Myoidea</taxon>
        <taxon>Myidae</taxon>
        <taxon>Mya</taxon>
    </lineage>
</organism>
<keyword evidence="2" id="KW-1185">Reference proteome</keyword>
<evidence type="ECO:0000313" key="1">
    <source>
        <dbReference type="EMBL" id="WAR21087.1"/>
    </source>
</evidence>
<proteinExistence type="predicted"/>
<dbReference type="EMBL" id="CP111023">
    <property type="protein sequence ID" value="WAR21087.1"/>
    <property type="molecule type" value="Genomic_DNA"/>
</dbReference>
<reference evidence="1" key="1">
    <citation type="submission" date="2022-11" db="EMBL/GenBank/DDBJ databases">
        <title>Centuries of genome instability and evolution in soft-shell clam transmissible cancer (bioRxiv).</title>
        <authorList>
            <person name="Hart S.F.M."/>
            <person name="Yonemitsu M.A."/>
            <person name="Giersch R.M."/>
            <person name="Beal B.F."/>
            <person name="Arriagada G."/>
            <person name="Davis B.W."/>
            <person name="Ostrander E.A."/>
            <person name="Goff S.P."/>
            <person name="Metzger M.J."/>
        </authorList>
    </citation>
    <scope>NUCLEOTIDE SEQUENCE</scope>
    <source>
        <strain evidence="1">MELC-2E11</strain>
        <tissue evidence="1">Siphon/mantle</tissue>
    </source>
</reference>
<evidence type="ECO:0000313" key="2">
    <source>
        <dbReference type="Proteomes" id="UP001164746"/>
    </source>
</evidence>
<name>A0ABY7FJ81_MYAAR</name>
<accession>A0ABY7FJ81</accession>